<protein>
    <recommendedName>
        <fullName evidence="5">Glycosyltransferase 2-like domain-containing protein</fullName>
    </recommendedName>
</protein>
<keyword evidence="3" id="KW-0808">Transferase</keyword>
<dbReference type="AlphaFoldDB" id="A0A381P6P5"/>
<comment type="similarity">
    <text evidence="1">Belongs to the glycosyltransferase 2 family.</text>
</comment>
<evidence type="ECO:0000259" key="5">
    <source>
        <dbReference type="Pfam" id="PF00535"/>
    </source>
</evidence>
<evidence type="ECO:0000256" key="4">
    <source>
        <dbReference type="SAM" id="Phobius"/>
    </source>
</evidence>
<dbReference type="InterPro" id="IPR029044">
    <property type="entry name" value="Nucleotide-diphossugar_trans"/>
</dbReference>
<evidence type="ECO:0000256" key="1">
    <source>
        <dbReference type="ARBA" id="ARBA00006739"/>
    </source>
</evidence>
<keyword evidence="4" id="KW-1133">Transmembrane helix</keyword>
<feature type="domain" description="Glycosyltransferase 2-like" evidence="5">
    <location>
        <begin position="2"/>
        <end position="111"/>
    </location>
</feature>
<name>A0A381P6P5_9ZZZZ</name>
<dbReference type="Pfam" id="PF00535">
    <property type="entry name" value="Glycos_transf_2"/>
    <property type="match status" value="1"/>
</dbReference>
<keyword evidence="4" id="KW-0812">Transmembrane</keyword>
<evidence type="ECO:0000313" key="6">
    <source>
        <dbReference type="EMBL" id="SUZ62540.1"/>
    </source>
</evidence>
<evidence type="ECO:0000256" key="3">
    <source>
        <dbReference type="ARBA" id="ARBA00022679"/>
    </source>
</evidence>
<evidence type="ECO:0000256" key="2">
    <source>
        <dbReference type="ARBA" id="ARBA00022676"/>
    </source>
</evidence>
<keyword evidence="4" id="KW-0472">Membrane</keyword>
<dbReference type="SUPFAM" id="SSF53448">
    <property type="entry name" value="Nucleotide-diphospho-sugar transferases"/>
    <property type="match status" value="1"/>
</dbReference>
<dbReference type="Gene3D" id="3.90.550.10">
    <property type="entry name" value="Spore Coat Polysaccharide Biosynthesis Protein SpsA, Chain A"/>
    <property type="match status" value="1"/>
</dbReference>
<dbReference type="PANTHER" id="PTHR43179:SF12">
    <property type="entry name" value="GALACTOFURANOSYLTRANSFERASE GLFT2"/>
    <property type="match status" value="1"/>
</dbReference>
<gene>
    <name evidence="6" type="ORF">METZ01_LOCUS15394</name>
</gene>
<organism evidence="6">
    <name type="scientific">marine metagenome</name>
    <dbReference type="NCBI Taxonomy" id="408172"/>
    <lineage>
        <taxon>unclassified sequences</taxon>
        <taxon>metagenomes</taxon>
        <taxon>ecological metagenomes</taxon>
    </lineage>
</organism>
<feature type="transmembrane region" description="Helical" evidence="4">
    <location>
        <begin position="207"/>
        <end position="229"/>
    </location>
</feature>
<accession>A0A381P6P5</accession>
<dbReference type="GO" id="GO:0016757">
    <property type="term" value="F:glycosyltransferase activity"/>
    <property type="evidence" value="ECO:0007669"/>
    <property type="project" value="UniProtKB-KW"/>
</dbReference>
<dbReference type="EMBL" id="UINC01000876">
    <property type="protein sequence ID" value="SUZ62540.1"/>
    <property type="molecule type" value="Genomic_DNA"/>
</dbReference>
<keyword evidence="2" id="KW-0328">Glycosyltransferase</keyword>
<reference evidence="6" key="1">
    <citation type="submission" date="2018-05" db="EMBL/GenBank/DDBJ databases">
        <authorList>
            <person name="Lanie J.A."/>
            <person name="Ng W.-L."/>
            <person name="Kazmierczak K.M."/>
            <person name="Andrzejewski T.M."/>
            <person name="Davidsen T.M."/>
            <person name="Wayne K.J."/>
            <person name="Tettelin H."/>
            <person name="Glass J.I."/>
            <person name="Rusch D."/>
            <person name="Podicherti R."/>
            <person name="Tsui H.-C.T."/>
            <person name="Winkler M.E."/>
        </authorList>
    </citation>
    <scope>NUCLEOTIDE SEQUENCE</scope>
</reference>
<dbReference type="InterPro" id="IPR001173">
    <property type="entry name" value="Glyco_trans_2-like"/>
</dbReference>
<sequence length="242" mass="28004">MIVDNNSSDGSVELFKNNFPDVKLLSLDKNLKYAGGNNAAIDYLSFNEDDFFLFLNNDTLVSRDFLHHLINPFLNDSDCIISVPKILFSKDTNRVWYAGGVVSFWKGIINHIGIREFDGPRYSFPMETMYATGCCLCIKASDFEKLNRFDNTFTMYCEDVDLSVRAKQGNNKIIYSPESIILHSVSQSLGDNSFEKIRMKLLNQIRLFWKHASGIQLITITLYWIFFYLPGGFLKWIYFKLR</sequence>
<proteinExistence type="inferred from homology"/>
<dbReference type="PANTHER" id="PTHR43179">
    <property type="entry name" value="RHAMNOSYLTRANSFERASE WBBL"/>
    <property type="match status" value="1"/>
</dbReference>